<accession>M2ZA89</accession>
<dbReference type="RefSeq" id="WP_008614517.1">
    <property type="nucleotide sequence ID" value="NZ_AONQ01000006.1"/>
</dbReference>
<feature type="transmembrane region" description="Helical" evidence="13">
    <location>
        <begin position="135"/>
        <end position="156"/>
    </location>
</feature>
<feature type="transmembrane region" description="Helical" evidence="13">
    <location>
        <begin position="236"/>
        <end position="255"/>
    </location>
</feature>
<comment type="caution">
    <text evidence="15">The sequence shown here is derived from an EMBL/GenBank/DDBJ whole genome shotgun (WGS) entry which is preliminary data.</text>
</comment>
<dbReference type="AlphaFoldDB" id="M2ZA89"/>
<proteinExistence type="inferred from homology"/>
<keyword evidence="10 13" id="KW-1133">Transmembrane helix</keyword>
<comment type="cofactor">
    <cofactor evidence="1">
        <name>heme</name>
        <dbReference type="ChEBI" id="CHEBI:30413"/>
    </cofactor>
</comment>
<dbReference type="PANTHER" id="PTHR30074:SF6">
    <property type="entry name" value="FORMATE DEHYDROGENASE GAMMA SUBUNIT"/>
    <property type="match status" value="1"/>
</dbReference>
<evidence type="ECO:0000256" key="9">
    <source>
        <dbReference type="ARBA" id="ARBA00022982"/>
    </source>
</evidence>
<evidence type="ECO:0000256" key="7">
    <source>
        <dbReference type="ARBA" id="ARBA00022692"/>
    </source>
</evidence>
<evidence type="ECO:0000256" key="6">
    <source>
        <dbReference type="ARBA" id="ARBA00022617"/>
    </source>
</evidence>
<dbReference type="GO" id="GO:0008863">
    <property type="term" value="F:formate dehydrogenase (NAD+) activity"/>
    <property type="evidence" value="ECO:0007669"/>
    <property type="project" value="InterPro"/>
</dbReference>
<dbReference type="GO" id="GO:0009055">
    <property type="term" value="F:electron transfer activity"/>
    <property type="evidence" value="ECO:0007669"/>
    <property type="project" value="InterPro"/>
</dbReference>
<evidence type="ECO:0000256" key="10">
    <source>
        <dbReference type="ARBA" id="ARBA00022989"/>
    </source>
</evidence>
<feature type="domain" description="Cytochrome b561 bacterial/Ni-hydrogenase" evidence="14">
    <location>
        <begin position="125"/>
        <end position="295"/>
    </location>
</feature>
<keyword evidence="7 13" id="KW-0812">Transmembrane</keyword>
<evidence type="ECO:0000313" key="16">
    <source>
        <dbReference type="Proteomes" id="UP000011744"/>
    </source>
</evidence>
<keyword evidence="9" id="KW-0249">Electron transport</keyword>
<dbReference type="InterPro" id="IPR006471">
    <property type="entry name" value="Formate_DH_gsu"/>
</dbReference>
<feature type="transmembrane region" description="Helical" evidence="13">
    <location>
        <begin position="176"/>
        <end position="197"/>
    </location>
</feature>
<dbReference type="GO" id="GO:0022904">
    <property type="term" value="P:respiratory electron transport chain"/>
    <property type="evidence" value="ECO:0007669"/>
    <property type="project" value="InterPro"/>
</dbReference>
<keyword evidence="8" id="KW-0479">Metal-binding</keyword>
<evidence type="ECO:0000256" key="5">
    <source>
        <dbReference type="ARBA" id="ARBA00022475"/>
    </source>
</evidence>
<comment type="subcellular location">
    <subcellularLocation>
        <location evidence="2">Cell membrane</location>
        <topology evidence="2">Multi-pass membrane protein</topology>
    </subcellularLocation>
</comment>
<feature type="transmembrane region" description="Helical" evidence="13">
    <location>
        <begin position="87"/>
        <end position="108"/>
    </location>
</feature>
<dbReference type="NCBIfam" id="TIGR01583">
    <property type="entry name" value="formate-DH-gamm"/>
    <property type="match status" value="1"/>
</dbReference>
<dbReference type="SUPFAM" id="SSF81342">
    <property type="entry name" value="Transmembrane di-heme cytochromes"/>
    <property type="match status" value="1"/>
</dbReference>
<keyword evidence="12 13" id="KW-0472">Membrane</keyword>
<dbReference type="PANTHER" id="PTHR30074">
    <property type="entry name" value="FORMATE DEHYDROGENASE, NITRATE-INDUCIBLE, CYTOCHROME B556 FDN SUBUNIT"/>
    <property type="match status" value="1"/>
</dbReference>
<dbReference type="GO" id="GO:0036397">
    <property type="term" value="F:formate dehydrogenase (quinone) activity"/>
    <property type="evidence" value="ECO:0007669"/>
    <property type="project" value="TreeGrafter"/>
</dbReference>
<dbReference type="InterPro" id="IPR016174">
    <property type="entry name" value="Di-haem_cyt_TM"/>
</dbReference>
<name>M2ZA89_9PROT</name>
<dbReference type="Gene3D" id="1.20.950.20">
    <property type="entry name" value="Transmembrane di-heme cytochromes, Chain C"/>
    <property type="match status" value="1"/>
</dbReference>
<dbReference type="GO" id="GO:0009326">
    <property type="term" value="C:formate dehydrogenase complex"/>
    <property type="evidence" value="ECO:0007669"/>
    <property type="project" value="InterPro"/>
</dbReference>
<keyword evidence="11" id="KW-0408">Iron</keyword>
<protein>
    <submittedName>
        <fullName evidence="15">Cytochrome b subunit of formate dehydrogenase</fullName>
    </submittedName>
</protein>
<sequence>MSRTILAILLLVLGLGLAGPGKIGPALAAGSDGDVTSAAQSDRITEPDSWRAIRQGEAGYIGGQPAARGVLIQSEGEIWRNVRNGKLAVWAGWLLAGVTLAIAAFYVIRGKIMMEGGPSGQTILRFNKMERVGHWLTAGSFLVLALTGLNLLFGRWIIEPWLGKSLFSWISWAGKWLHNIAGFVFIAGLVMIFFLWARDNLWDRYDWGWIKGGGGLLKKGVHPPAAKFNFGQKTQFWMVILVGALVSSTGLNLLFPFTMGDIHAMQVMHLIHTALAVVMVLFILGHIYIGTIGMEGASTAVTTGYVDREWAREHHAAWVEDVEKREPKAAE</sequence>
<dbReference type="EMBL" id="AONQ01000006">
    <property type="protein sequence ID" value="EME71315.1"/>
    <property type="molecule type" value="Genomic_DNA"/>
</dbReference>
<evidence type="ECO:0000256" key="2">
    <source>
        <dbReference type="ARBA" id="ARBA00004651"/>
    </source>
</evidence>
<keyword evidence="6" id="KW-0349">Heme</keyword>
<feature type="transmembrane region" description="Helical" evidence="13">
    <location>
        <begin position="267"/>
        <end position="289"/>
    </location>
</feature>
<evidence type="ECO:0000256" key="4">
    <source>
        <dbReference type="ARBA" id="ARBA00022448"/>
    </source>
</evidence>
<dbReference type="GO" id="GO:0009061">
    <property type="term" value="P:anaerobic respiration"/>
    <property type="evidence" value="ECO:0007669"/>
    <property type="project" value="TreeGrafter"/>
</dbReference>
<dbReference type="Proteomes" id="UP000011744">
    <property type="component" value="Unassembled WGS sequence"/>
</dbReference>
<dbReference type="GO" id="GO:0005886">
    <property type="term" value="C:plasma membrane"/>
    <property type="evidence" value="ECO:0007669"/>
    <property type="project" value="UniProtKB-SubCell"/>
</dbReference>
<evidence type="ECO:0000256" key="8">
    <source>
        <dbReference type="ARBA" id="ARBA00022723"/>
    </source>
</evidence>
<keyword evidence="4" id="KW-0813">Transport</keyword>
<dbReference type="InterPro" id="IPR051817">
    <property type="entry name" value="FDH_cytochrome_b556_subunit"/>
</dbReference>
<keyword evidence="5" id="KW-1003">Cell membrane</keyword>
<evidence type="ECO:0000256" key="3">
    <source>
        <dbReference type="ARBA" id="ARBA00010747"/>
    </source>
</evidence>
<reference evidence="15 16" key="1">
    <citation type="journal article" date="2014" name="Genome Announc.">
        <title>Draft Genome Sequence of Magnetospirillum sp. Strain SO-1, a Freshwater Magnetotactic Bacterium Isolated from the Ol'khovka River, Russia.</title>
        <authorList>
            <person name="Grouzdev D.S."/>
            <person name="Dziuba M.V."/>
            <person name="Sukhacheva M.S."/>
            <person name="Mardanov A.V."/>
            <person name="Beletskiy A.V."/>
            <person name="Kuznetsov B.B."/>
            <person name="Skryabin K.G."/>
        </authorList>
    </citation>
    <scope>NUCLEOTIDE SEQUENCE [LARGE SCALE GENOMIC DNA]</scope>
    <source>
        <strain evidence="15 16">SO-1</strain>
    </source>
</reference>
<dbReference type="STRING" id="1244869.H261_03933"/>
<keyword evidence="16" id="KW-1185">Reference proteome</keyword>
<dbReference type="OrthoDB" id="9790598at2"/>
<evidence type="ECO:0000256" key="13">
    <source>
        <dbReference type="SAM" id="Phobius"/>
    </source>
</evidence>
<comment type="similarity">
    <text evidence="3">Belongs to the formate dehydrogenase gamma subunit family.</text>
</comment>
<evidence type="ECO:0000256" key="11">
    <source>
        <dbReference type="ARBA" id="ARBA00023004"/>
    </source>
</evidence>
<gene>
    <name evidence="15" type="ORF">H261_03933</name>
</gene>
<evidence type="ECO:0000256" key="1">
    <source>
        <dbReference type="ARBA" id="ARBA00001971"/>
    </source>
</evidence>
<evidence type="ECO:0000313" key="15">
    <source>
        <dbReference type="EMBL" id="EME71315.1"/>
    </source>
</evidence>
<dbReference type="GO" id="GO:0046872">
    <property type="term" value="F:metal ion binding"/>
    <property type="evidence" value="ECO:0007669"/>
    <property type="project" value="UniProtKB-KW"/>
</dbReference>
<dbReference type="PATRIC" id="fig|1244869.3.peg.784"/>
<dbReference type="GO" id="GO:0015944">
    <property type="term" value="P:formate oxidation"/>
    <property type="evidence" value="ECO:0007669"/>
    <property type="project" value="TreeGrafter"/>
</dbReference>
<dbReference type="eggNOG" id="COG2864">
    <property type="taxonomic scope" value="Bacteria"/>
</dbReference>
<dbReference type="Pfam" id="PF01292">
    <property type="entry name" value="Ni_hydr_CYTB"/>
    <property type="match status" value="1"/>
</dbReference>
<organism evidence="15 16">
    <name type="scientific">Paramagnetospirillum caucaseum</name>
    <dbReference type="NCBI Taxonomy" id="1244869"/>
    <lineage>
        <taxon>Bacteria</taxon>
        <taxon>Pseudomonadati</taxon>
        <taxon>Pseudomonadota</taxon>
        <taxon>Alphaproteobacteria</taxon>
        <taxon>Rhodospirillales</taxon>
        <taxon>Magnetospirillaceae</taxon>
        <taxon>Paramagnetospirillum</taxon>
    </lineage>
</organism>
<evidence type="ECO:0000259" key="14">
    <source>
        <dbReference type="Pfam" id="PF01292"/>
    </source>
</evidence>
<dbReference type="InterPro" id="IPR011577">
    <property type="entry name" value="Cyt_b561_bac/Ni-Hgenase"/>
</dbReference>
<evidence type="ECO:0000256" key="12">
    <source>
        <dbReference type="ARBA" id="ARBA00023136"/>
    </source>
</evidence>